<keyword evidence="11 12" id="KW-0472">Membrane</keyword>
<evidence type="ECO:0000256" key="14">
    <source>
        <dbReference type="SAM" id="Phobius"/>
    </source>
</evidence>
<organism evidence="15 16">
    <name type="scientific">Crenobacter luteus</name>
    <dbReference type="NCBI Taxonomy" id="1452487"/>
    <lineage>
        <taxon>Bacteria</taxon>
        <taxon>Pseudomonadati</taxon>
        <taxon>Pseudomonadota</taxon>
        <taxon>Betaproteobacteria</taxon>
        <taxon>Neisseriales</taxon>
        <taxon>Neisseriaceae</taxon>
        <taxon>Crenobacter</taxon>
    </lineage>
</organism>
<feature type="transmembrane region" description="Helical" evidence="14">
    <location>
        <begin position="7"/>
        <end position="25"/>
    </location>
</feature>
<evidence type="ECO:0000256" key="3">
    <source>
        <dbReference type="ARBA" id="ARBA00022448"/>
    </source>
</evidence>
<dbReference type="InterPro" id="IPR004772">
    <property type="entry name" value="TrkH"/>
</dbReference>
<dbReference type="GO" id="GO:0005886">
    <property type="term" value="C:plasma membrane"/>
    <property type="evidence" value="ECO:0007669"/>
    <property type="project" value="UniProtKB-SubCell"/>
</dbReference>
<evidence type="ECO:0000256" key="4">
    <source>
        <dbReference type="ARBA" id="ARBA00022475"/>
    </source>
</evidence>
<keyword evidence="16" id="KW-1185">Reference proteome</keyword>
<feature type="transmembrane region" description="Helical" evidence="14">
    <location>
        <begin position="182"/>
        <end position="200"/>
    </location>
</feature>
<protein>
    <recommendedName>
        <fullName evidence="12">Trk system potassium uptake protein</fullName>
    </recommendedName>
</protein>
<keyword evidence="8 12" id="KW-0630">Potassium</keyword>
<proteinExistence type="inferred from homology"/>
<keyword evidence="5 12" id="KW-0997">Cell inner membrane</keyword>
<feature type="transmembrane region" description="Helical" evidence="14">
    <location>
        <begin position="451"/>
        <end position="479"/>
    </location>
</feature>
<evidence type="ECO:0000313" key="16">
    <source>
        <dbReference type="Proteomes" id="UP000076625"/>
    </source>
</evidence>
<dbReference type="Pfam" id="PF02386">
    <property type="entry name" value="TrkH"/>
    <property type="match status" value="1"/>
</dbReference>
<keyword evidence="13" id="KW-0479">Metal-binding</keyword>
<evidence type="ECO:0000256" key="10">
    <source>
        <dbReference type="ARBA" id="ARBA00023065"/>
    </source>
</evidence>
<keyword evidence="7 14" id="KW-0812">Transmembrane</keyword>
<evidence type="ECO:0000256" key="8">
    <source>
        <dbReference type="ARBA" id="ARBA00022958"/>
    </source>
</evidence>
<dbReference type="GO" id="GO:0046872">
    <property type="term" value="F:metal ion binding"/>
    <property type="evidence" value="ECO:0007669"/>
    <property type="project" value="UniProtKB-KW"/>
</dbReference>
<comment type="similarity">
    <text evidence="2 12">Belongs to the TrkH potassium transport family.</text>
</comment>
<feature type="binding site" evidence="13">
    <location>
        <position position="109"/>
    </location>
    <ligand>
        <name>K(+)</name>
        <dbReference type="ChEBI" id="CHEBI:29103"/>
    </ligand>
</feature>
<keyword evidence="3 12" id="KW-0813">Transport</keyword>
<dbReference type="EMBL" id="LQQU01000003">
    <property type="protein sequence ID" value="KZE35185.1"/>
    <property type="molecule type" value="Genomic_DNA"/>
</dbReference>
<evidence type="ECO:0000313" key="15">
    <source>
        <dbReference type="EMBL" id="KZE35185.1"/>
    </source>
</evidence>
<feature type="binding site" evidence="13">
    <location>
        <position position="217"/>
    </location>
    <ligand>
        <name>K(+)</name>
        <dbReference type="ChEBI" id="CHEBI:29103"/>
    </ligand>
</feature>
<dbReference type="OrthoDB" id="9810952at2"/>
<feature type="binding site" evidence="13">
    <location>
        <position position="431"/>
    </location>
    <ligand>
        <name>K(+)</name>
        <dbReference type="ChEBI" id="CHEBI:29103"/>
    </ligand>
</feature>
<comment type="function">
    <text evidence="12">Low-affinity potassium transport system. Interacts with Trk system potassium uptake protein TrkA.</text>
</comment>
<evidence type="ECO:0000256" key="2">
    <source>
        <dbReference type="ARBA" id="ARBA00009137"/>
    </source>
</evidence>
<dbReference type="Proteomes" id="UP000076625">
    <property type="component" value="Unassembled WGS sequence"/>
</dbReference>
<feature type="binding site" evidence="13">
    <location>
        <position position="218"/>
    </location>
    <ligand>
        <name>K(+)</name>
        <dbReference type="ChEBI" id="CHEBI:29103"/>
    </ligand>
</feature>
<keyword evidence="10 12" id="KW-0406">Ion transport</keyword>
<keyword evidence="9 14" id="KW-1133">Transmembrane helix</keyword>
<feature type="transmembrane region" description="Helical" evidence="14">
    <location>
        <begin position="130"/>
        <end position="152"/>
    </location>
</feature>
<keyword evidence="4 12" id="KW-1003">Cell membrane</keyword>
<dbReference type="PANTHER" id="PTHR32024">
    <property type="entry name" value="TRK SYSTEM POTASSIUM UPTAKE PROTEIN TRKG-RELATED"/>
    <property type="match status" value="1"/>
</dbReference>
<feature type="transmembrane region" description="Helical" evidence="14">
    <location>
        <begin position="37"/>
        <end position="56"/>
    </location>
</feature>
<evidence type="ECO:0000256" key="9">
    <source>
        <dbReference type="ARBA" id="ARBA00022989"/>
    </source>
</evidence>
<comment type="caution">
    <text evidence="15">The sequence shown here is derived from an EMBL/GenBank/DDBJ whole genome shotgun (WGS) entry which is preliminary data.</text>
</comment>
<sequence length="481" mass="52620">MLPVVNVFARLAMLFSLLLAVPALVSLWYDDGSARHFLQAALTGLALGAALWAISFRYQRELRTRDGFLLVALVWLGFTCIAALPFQYHFPAMSYTDAFFEAMSGLSTTGATVMTGLDTLPRSLNFWRHFSSWLGGMGIIVLAVAILPMLGIGGMRLYKAEMPGPIKDNKLAPRIDSTAKSLWYVYCGMTVACAVALKIAGMDWFDAVCHAFTTIALGGASTHDASVGHFDSPAIEMVMTGFMVLAALNYATHFVAWQQRSVRAYLRDSEAKAILLLLTASVLMLSFYLAIEGVYDFPTALRHVSFNLVSIATDSGFVTVDYGQWPIFAPLWILFLSCVTASSGSTGSGIKMFRTLTLARQSQREMQQLLHPNAVIPLRANGQRVPDTLVFSVLGFIFVYFMSVVLLTFVLLASGLDFLTAFSAIVACINNAGPGLGQVGPAANYQSLTDFQTWVCSLAMLLGRLEIFTLLILFTPAFWRK</sequence>
<reference evidence="16" key="1">
    <citation type="submission" date="2016-01" db="EMBL/GenBank/DDBJ databases">
        <title>Draft genome of Chromobacterium sp. F49.</title>
        <authorList>
            <person name="Hong K.W."/>
        </authorList>
    </citation>
    <scope>NUCLEOTIDE SEQUENCE [LARGE SCALE GENOMIC DNA]</scope>
    <source>
        <strain evidence="16">CN10</strain>
    </source>
</reference>
<evidence type="ECO:0000256" key="7">
    <source>
        <dbReference type="ARBA" id="ARBA00022692"/>
    </source>
</evidence>
<evidence type="ECO:0000256" key="5">
    <source>
        <dbReference type="ARBA" id="ARBA00022519"/>
    </source>
</evidence>
<feature type="transmembrane region" description="Helical" evidence="14">
    <location>
        <begin position="273"/>
        <end position="291"/>
    </location>
</feature>
<feature type="transmembrane region" description="Helical" evidence="14">
    <location>
        <begin position="234"/>
        <end position="252"/>
    </location>
</feature>
<feature type="transmembrane region" description="Helical" evidence="14">
    <location>
        <begin position="68"/>
        <end position="88"/>
    </location>
</feature>
<dbReference type="PIRSF" id="PIRSF006247">
    <property type="entry name" value="TrkH"/>
    <property type="match status" value="1"/>
</dbReference>
<name>A0A165G5N1_9NEIS</name>
<feature type="binding site" evidence="13">
    <location>
        <position position="108"/>
    </location>
    <ligand>
        <name>K(+)</name>
        <dbReference type="ChEBI" id="CHEBI:29103"/>
    </ligand>
</feature>
<dbReference type="AlphaFoldDB" id="A0A165G5N1"/>
<evidence type="ECO:0000256" key="6">
    <source>
        <dbReference type="ARBA" id="ARBA00022538"/>
    </source>
</evidence>
<evidence type="ECO:0000256" key="13">
    <source>
        <dbReference type="PIRSR" id="PIRSR006247-1"/>
    </source>
</evidence>
<feature type="transmembrane region" description="Helical" evidence="14">
    <location>
        <begin position="327"/>
        <end position="350"/>
    </location>
</feature>
<evidence type="ECO:0000256" key="1">
    <source>
        <dbReference type="ARBA" id="ARBA00004429"/>
    </source>
</evidence>
<feature type="transmembrane region" description="Helical" evidence="14">
    <location>
        <begin position="389"/>
        <end position="413"/>
    </location>
</feature>
<dbReference type="InterPro" id="IPR003445">
    <property type="entry name" value="Cat_transpt"/>
</dbReference>
<dbReference type="PANTHER" id="PTHR32024:SF2">
    <property type="entry name" value="TRK SYSTEM POTASSIUM UPTAKE PROTEIN TRKG-RELATED"/>
    <property type="match status" value="1"/>
</dbReference>
<dbReference type="STRING" id="1452487.AVW16_04900"/>
<comment type="subcellular location">
    <subcellularLocation>
        <location evidence="1 12">Cell inner membrane</location>
        <topology evidence="1 12">Multi-pass membrane protein</topology>
    </subcellularLocation>
</comment>
<gene>
    <name evidence="15" type="ORF">AVW16_04900</name>
</gene>
<evidence type="ECO:0000256" key="12">
    <source>
        <dbReference type="PIRNR" id="PIRNR006247"/>
    </source>
</evidence>
<keyword evidence="6 12" id="KW-0633">Potassium transport</keyword>
<dbReference type="GO" id="GO:0015379">
    <property type="term" value="F:potassium:chloride symporter activity"/>
    <property type="evidence" value="ECO:0007669"/>
    <property type="project" value="InterPro"/>
</dbReference>
<evidence type="ECO:0000256" key="11">
    <source>
        <dbReference type="ARBA" id="ARBA00023136"/>
    </source>
</evidence>
<accession>A0A165G5N1</accession>